<protein>
    <submittedName>
        <fullName evidence="1">Uncharacterized protein</fullName>
    </submittedName>
</protein>
<organism evidence="1 2">
    <name type="scientific">Shewanella benthica</name>
    <dbReference type="NCBI Taxonomy" id="43661"/>
    <lineage>
        <taxon>Bacteria</taxon>
        <taxon>Pseudomonadati</taxon>
        <taxon>Pseudomonadota</taxon>
        <taxon>Gammaproteobacteria</taxon>
        <taxon>Alteromonadales</taxon>
        <taxon>Shewanellaceae</taxon>
        <taxon>Shewanella</taxon>
    </lineage>
</organism>
<dbReference type="AlphaFoldDB" id="A0A330M3B4"/>
<accession>A0A330M3B4</accession>
<sequence length="48" mass="5724">MYFDDILNPIKVAYLQFLSYFMQCRAKTVESKMGLTNKTPLCCHYKRI</sequence>
<dbReference type="EMBL" id="LS483452">
    <property type="protein sequence ID" value="SQH77106.1"/>
    <property type="molecule type" value="Genomic_DNA"/>
</dbReference>
<evidence type="ECO:0000313" key="2">
    <source>
        <dbReference type="Proteomes" id="UP000250123"/>
    </source>
</evidence>
<name>A0A330M3B4_9GAMM</name>
<dbReference type="Proteomes" id="UP000250123">
    <property type="component" value="Chromosome SHEWBE"/>
</dbReference>
<evidence type="ECO:0000313" key="1">
    <source>
        <dbReference type="EMBL" id="SQH77106.1"/>
    </source>
</evidence>
<dbReference type="KEGG" id="sbk:SHEWBE_3143"/>
<gene>
    <name evidence="1" type="ORF">SHEWBE_3143</name>
</gene>
<proteinExistence type="predicted"/>
<reference evidence="2" key="1">
    <citation type="submission" date="2018-06" db="EMBL/GenBank/DDBJ databases">
        <authorList>
            <person name="Cea G.-C."/>
            <person name="William W."/>
        </authorList>
    </citation>
    <scope>NUCLEOTIDE SEQUENCE [LARGE SCALE GENOMIC DNA]</scope>
    <source>
        <strain evidence="2">DB21MT-2</strain>
    </source>
</reference>